<accession>A0A1T4T8I2</accession>
<dbReference type="EMBL" id="FUWZ01000004">
    <property type="protein sequence ID" value="SKA36785.1"/>
    <property type="molecule type" value="Genomic_DNA"/>
</dbReference>
<evidence type="ECO:0000313" key="1">
    <source>
        <dbReference type="EMBL" id="SKA36785.1"/>
    </source>
</evidence>
<name>A0A1T4T8I2_9BACT</name>
<reference evidence="2" key="1">
    <citation type="submission" date="2017-02" db="EMBL/GenBank/DDBJ databases">
        <authorList>
            <person name="Varghese N."/>
            <person name="Submissions S."/>
        </authorList>
    </citation>
    <scope>NUCLEOTIDE SEQUENCE [LARGE SCALE GENOMIC DNA]</scope>
    <source>
        <strain evidence="2">DSM 22224</strain>
    </source>
</reference>
<sequence length="207" mass="22372">MVCAVAACSKSGNDTDDNSDPADLNSISITVEGDVNRQIESRGQDVNVGLLKFTKTTLEGFGVGSIVIDDNTDAKTAVNTGLMEVSLQEKGEQKGTATGSLTAENGNGHMDYSGMSYFVFYDTDPEQNNSKTYLTLTEVKDTAHWLKLTGRFRYNAAYGPSPLSEPCIKEGLANAGRIPMYNPDLCGAKKVKVSGNFTIYLDKVMQR</sequence>
<dbReference type="OrthoDB" id="667211at2"/>
<protein>
    <submittedName>
        <fullName evidence="1">Uncharacterized protein</fullName>
    </submittedName>
</protein>
<dbReference type="AlphaFoldDB" id="A0A1T4T8I2"/>
<dbReference type="STRING" id="634771.SAMN04488128_104169"/>
<dbReference type="RefSeq" id="WP_078671535.1">
    <property type="nucleotide sequence ID" value="NZ_FUWZ01000004.1"/>
</dbReference>
<evidence type="ECO:0000313" key="2">
    <source>
        <dbReference type="Proteomes" id="UP000190367"/>
    </source>
</evidence>
<proteinExistence type="predicted"/>
<organism evidence="1 2">
    <name type="scientific">Chitinophaga eiseniae</name>
    <dbReference type="NCBI Taxonomy" id="634771"/>
    <lineage>
        <taxon>Bacteria</taxon>
        <taxon>Pseudomonadati</taxon>
        <taxon>Bacteroidota</taxon>
        <taxon>Chitinophagia</taxon>
        <taxon>Chitinophagales</taxon>
        <taxon>Chitinophagaceae</taxon>
        <taxon>Chitinophaga</taxon>
    </lineage>
</organism>
<gene>
    <name evidence="1" type="ORF">SAMN04488128_104169</name>
</gene>
<keyword evidence="2" id="KW-1185">Reference proteome</keyword>
<dbReference type="Proteomes" id="UP000190367">
    <property type="component" value="Unassembled WGS sequence"/>
</dbReference>